<dbReference type="InterPro" id="IPR019994">
    <property type="entry name" value="Lipid-A-disac_synthase-rel_put"/>
</dbReference>
<evidence type="ECO:0000313" key="2">
    <source>
        <dbReference type="Proteomes" id="UP000641646"/>
    </source>
</evidence>
<dbReference type="PANTHER" id="PTHR39517">
    <property type="entry name" value="SLL0192 PROTEIN"/>
    <property type="match status" value="1"/>
</dbReference>
<keyword evidence="2" id="KW-1185">Reference proteome</keyword>
<proteinExistence type="predicted"/>
<comment type="caution">
    <text evidence="1">The sequence shown here is derived from an EMBL/GenBank/DDBJ whole genome shotgun (WGS) entry which is preliminary data.</text>
</comment>
<dbReference type="NCBIfam" id="TIGR03492">
    <property type="entry name" value="lipid-A-disaccharide synthase-related protein"/>
    <property type="match status" value="1"/>
</dbReference>
<dbReference type="EMBL" id="JACJPW010000032">
    <property type="protein sequence ID" value="MBD2182174.1"/>
    <property type="molecule type" value="Genomic_DNA"/>
</dbReference>
<dbReference type="RefSeq" id="WP_190464986.1">
    <property type="nucleotide sequence ID" value="NZ_JACJPW010000032.1"/>
</dbReference>
<evidence type="ECO:0008006" key="3">
    <source>
        <dbReference type="Google" id="ProtNLM"/>
    </source>
</evidence>
<dbReference type="Proteomes" id="UP000641646">
    <property type="component" value="Unassembled WGS sequence"/>
</dbReference>
<dbReference type="PANTHER" id="PTHR39517:SF1">
    <property type="entry name" value="LIPID-A-DISACCHARIDE SYNTHASE"/>
    <property type="match status" value="1"/>
</dbReference>
<reference evidence="1" key="2">
    <citation type="submission" date="2020-08" db="EMBL/GenBank/DDBJ databases">
        <authorList>
            <person name="Chen M."/>
            <person name="Teng W."/>
            <person name="Zhao L."/>
            <person name="Hu C."/>
            <person name="Zhou Y."/>
            <person name="Han B."/>
            <person name="Song L."/>
            <person name="Shu W."/>
        </authorList>
    </citation>
    <scope>NUCLEOTIDE SEQUENCE</scope>
    <source>
        <strain evidence="1">FACHB-1375</strain>
    </source>
</reference>
<gene>
    <name evidence="1" type="ORF">H6G03_13850</name>
</gene>
<accession>A0A926VGE9</accession>
<evidence type="ECO:0000313" key="1">
    <source>
        <dbReference type="EMBL" id="MBD2182174.1"/>
    </source>
</evidence>
<protein>
    <recommendedName>
        <fullName evidence="3">Lipid-A-disaccharide synthase</fullName>
    </recommendedName>
</protein>
<reference evidence="1" key="1">
    <citation type="journal article" date="2015" name="ISME J.">
        <title>Draft Genome Sequence of Streptomyces incarnatus NRRL8089, which Produces the Nucleoside Antibiotic Sinefungin.</title>
        <authorList>
            <person name="Oshima K."/>
            <person name="Hattori M."/>
            <person name="Shimizu H."/>
            <person name="Fukuda K."/>
            <person name="Nemoto M."/>
            <person name="Inagaki K."/>
            <person name="Tamura T."/>
        </authorList>
    </citation>
    <scope>NUCLEOTIDE SEQUENCE</scope>
    <source>
        <strain evidence="1">FACHB-1375</strain>
    </source>
</reference>
<name>A0A926VGE9_9CYAN</name>
<sequence>MKLLCLSNGHGEDAIAVRILQRLQQHPNAPKLAALPIVGEGQAYTDLGIPIIAPTRKMPSGGFIYMDGRHFWRDIRSGLLQLLWWQFRAVQGWKQQGGSVLAVGDIVPLLFAWLSGSPYAFVGTAKSEYYLRDETGPLVRKSRMQRWEGWSGSDYLPWERWLMSRKRCKAVFPRDKLTTETLLKWSIPAFDMGNPMMDDLESETAKVAFYAGDAEKQEQERSLVITLLPGSRAPEAYANWQQIVQAVTGVMDAFARKGVLFLGAIAPTLSLDSLRETLEAQGWSWQSPQQSESHLPISDPTASVFTQRKCTLILTQRAFADCLQQGDFAIAMAGTATEQFVGLGKPAISIPGKGPQFTPAFAEAQTRLLGPSLILVEQPAEVAKTIQSLLRDPDRLQMIAENGLLRMGKPGAAQRIADCLIEKLLA</sequence>
<organism evidence="1 2">
    <name type="scientific">Aerosakkonema funiforme FACHB-1375</name>
    <dbReference type="NCBI Taxonomy" id="2949571"/>
    <lineage>
        <taxon>Bacteria</taxon>
        <taxon>Bacillati</taxon>
        <taxon>Cyanobacteriota</taxon>
        <taxon>Cyanophyceae</taxon>
        <taxon>Oscillatoriophycideae</taxon>
        <taxon>Aerosakkonematales</taxon>
        <taxon>Aerosakkonemataceae</taxon>
        <taxon>Aerosakkonema</taxon>
    </lineage>
</organism>
<dbReference type="SUPFAM" id="SSF53756">
    <property type="entry name" value="UDP-Glycosyltransferase/glycogen phosphorylase"/>
    <property type="match status" value="1"/>
</dbReference>
<dbReference type="AlphaFoldDB" id="A0A926VGE9"/>